<dbReference type="InterPro" id="IPR036397">
    <property type="entry name" value="RNaseH_sf"/>
</dbReference>
<dbReference type="EMBL" id="SPHZ02000007">
    <property type="protein sequence ID" value="KAF0907465.1"/>
    <property type="molecule type" value="Genomic_DNA"/>
</dbReference>
<protein>
    <recommendedName>
        <fullName evidence="3">Integrase catalytic domain-containing protein</fullName>
    </recommendedName>
</protein>
<evidence type="ECO:0000313" key="1">
    <source>
        <dbReference type="EMBL" id="KAF0907465.1"/>
    </source>
</evidence>
<organism evidence="1 2">
    <name type="scientific">Oryza meyeriana var. granulata</name>
    <dbReference type="NCBI Taxonomy" id="110450"/>
    <lineage>
        <taxon>Eukaryota</taxon>
        <taxon>Viridiplantae</taxon>
        <taxon>Streptophyta</taxon>
        <taxon>Embryophyta</taxon>
        <taxon>Tracheophyta</taxon>
        <taxon>Spermatophyta</taxon>
        <taxon>Magnoliopsida</taxon>
        <taxon>Liliopsida</taxon>
        <taxon>Poales</taxon>
        <taxon>Poaceae</taxon>
        <taxon>BOP clade</taxon>
        <taxon>Oryzoideae</taxon>
        <taxon>Oryzeae</taxon>
        <taxon>Oryzinae</taxon>
        <taxon>Oryza</taxon>
        <taxon>Oryza meyeriana</taxon>
    </lineage>
</organism>
<gene>
    <name evidence="1" type="ORF">E2562_017398</name>
</gene>
<dbReference type="AlphaFoldDB" id="A0A6G1D3M1"/>
<accession>A0A6G1D3M1</accession>
<reference evidence="1 2" key="1">
    <citation type="submission" date="2019-11" db="EMBL/GenBank/DDBJ databases">
        <title>Whole genome sequence of Oryza granulata.</title>
        <authorList>
            <person name="Li W."/>
        </authorList>
    </citation>
    <scope>NUCLEOTIDE SEQUENCE [LARGE SCALE GENOMIC DNA]</scope>
    <source>
        <strain evidence="2">cv. Menghai</strain>
        <tissue evidence="1">Leaf</tissue>
    </source>
</reference>
<sequence length="88" mass="9607">MAPGTKGCIVCQQNKTEHLHPAGLLQPLEVLSSVWADIAMDFMEGFLKVGGKSVVLTVVDRFSKYAHFVAIGHPYTATLVARVFFLTT</sequence>
<evidence type="ECO:0000313" key="2">
    <source>
        <dbReference type="Proteomes" id="UP000479710"/>
    </source>
</evidence>
<dbReference type="GO" id="GO:0003676">
    <property type="term" value="F:nucleic acid binding"/>
    <property type="evidence" value="ECO:0007669"/>
    <property type="project" value="InterPro"/>
</dbReference>
<keyword evidence="2" id="KW-1185">Reference proteome</keyword>
<dbReference type="Proteomes" id="UP000479710">
    <property type="component" value="Unassembled WGS sequence"/>
</dbReference>
<dbReference type="OrthoDB" id="667970at2759"/>
<dbReference type="PANTHER" id="PTHR45835:SF99">
    <property type="entry name" value="CHROMO DOMAIN-CONTAINING PROTEIN-RELATED"/>
    <property type="match status" value="1"/>
</dbReference>
<dbReference type="SUPFAM" id="SSF53098">
    <property type="entry name" value="Ribonuclease H-like"/>
    <property type="match status" value="1"/>
</dbReference>
<evidence type="ECO:0008006" key="3">
    <source>
        <dbReference type="Google" id="ProtNLM"/>
    </source>
</evidence>
<dbReference type="PANTHER" id="PTHR45835">
    <property type="entry name" value="YALI0A06105P"/>
    <property type="match status" value="1"/>
</dbReference>
<dbReference type="InterPro" id="IPR012337">
    <property type="entry name" value="RNaseH-like_sf"/>
</dbReference>
<proteinExistence type="predicted"/>
<name>A0A6G1D3M1_9ORYZ</name>
<dbReference type="Gene3D" id="3.30.420.10">
    <property type="entry name" value="Ribonuclease H-like superfamily/Ribonuclease H"/>
    <property type="match status" value="1"/>
</dbReference>
<comment type="caution">
    <text evidence="1">The sequence shown here is derived from an EMBL/GenBank/DDBJ whole genome shotgun (WGS) entry which is preliminary data.</text>
</comment>